<evidence type="ECO:0000256" key="6">
    <source>
        <dbReference type="ARBA" id="ARBA00023134"/>
    </source>
</evidence>
<dbReference type="FunFam" id="3.40.50.300:FF:000550">
    <property type="entry name" value="ras-related protein Rab-21"/>
    <property type="match status" value="1"/>
</dbReference>
<proteinExistence type="inferred from homology"/>
<comment type="subcellular location">
    <subcellularLocation>
        <location evidence="10">Endomembrane system</location>
        <topology evidence="10">Lipid-anchor</topology>
    </subcellularLocation>
</comment>
<accession>A0A1W7R9V9</accession>
<evidence type="ECO:0000256" key="2">
    <source>
        <dbReference type="ARBA" id="ARBA00014900"/>
    </source>
</evidence>
<dbReference type="SMART" id="SM00176">
    <property type="entry name" value="RAN"/>
    <property type="match status" value="1"/>
</dbReference>
<evidence type="ECO:0000256" key="8">
    <source>
        <dbReference type="ARBA" id="ARBA00023288"/>
    </source>
</evidence>
<evidence type="ECO:0000256" key="7">
    <source>
        <dbReference type="ARBA" id="ARBA00023136"/>
    </source>
</evidence>
<evidence type="ECO:0000256" key="5">
    <source>
        <dbReference type="ARBA" id="ARBA00022927"/>
    </source>
</evidence>
<dbReference type="Pfam" id="PF00071">
    <property type="entry name" value="Ras"/>
    <property type="match status" value="1"/>
</dbReference>
<keyword evidence="9" id="KW-0636">Prenylation</keyword>
<dbReference type="NCBIfam" id="TIGR00231">
    <property type="entry name" value="small_GTP"/>
    <property type="match status" value="1"/>
</dbReference>
<keyword evidence="8" id="KW-0449">Lipoprotein</keyword>
<keyword evidence="5" id="KW-0653">Protein transport</keyword>
<evidence type="ECO:0000256" key="10">
    <source>
        <dbReference type="ARBA" id="ARBA00037868"/>
    </source>
</evidence>
<dbReference type="PANTHER" id="PTHR47978">
    <property type="match status" value="1"/>
</dbReference>
<evidence type="ECO:0000256" key="4">
    <source>
        <dbReference type="ARBA" id="ARBA00022741"/>
    </source>
</evidence>
<dbReference type="GO" id="GO:0015031">
    <property type="term" value="P:protein transport"/>
    <property type="evidence" value="ECO:0007669"/>
    <property type="project" value="UniProtKB-KW"/>
</dbReference>
<dbReference type="InterPro" id="IPR005225">
    <property type="entry name" value="Small_GTP-bd"/>
</dbReference>
<reference evidence="11" key="1">
    <citation type="submission" date="2016-11" db="EMBL/GenBank/DDBJ databases">
        <title>Venom-gland transcriptomics and venom proteomics of the black-back scorpion (Hadrurus spadix) reveal detectability challenges and an unexplored realm of animal toxin diversity.</title>
        <authorList>
            <person name="Rokyta D.R."/>
            <person name="Ward M.J."/>
        </authorList>
    </citation>
    <scope>NUCLEOTIDE SEQUENCE</scope>
    <source>
        <tissue evidence="11">Venom gland</tissue>
    </source>
</reference>
<dbReference type="GO" id="GO:0003924">
    <property type="term" value="F:GTPase activity"/>
    <property type="evidence" value="ECO:0007669"/>
    <property type="project" value="InterPro"/>
</dbReference>
<organism evidence="11">
    <name type="scientific">Hadrurus spadix</name>
    <dbReference type="NCBI Taxonomy" id="141984"/>
    <lineage>
        <taxon>Eukaryota</taxon>
        <taxon>Metazoa</taxon>
        <taxon>Ecdysozoa</taxon>
        <taxon>Arthropoda</taxon>
        <taxon>Chelicerata</taxon>
        <taxon>Arachnida</taxon>
        <taxon>Scorpiones</taxon>
        <taxon>Iurida</taxon>
        <taxon>Iuroidea</taxon>
        <taxon>Hadrurus</taxon>
    </lineage>
</organism>
<dbReference type="GO" id="GO:0005525">
    <property type="term" value="F:GTP binding"/>
    <property type="evidence" value="ECO:0007669"/>
    <property type="project" value="UniProtKB-KW"/>
</dbReference>
<dbReference type="InterPro" id="IPR041833">
    <property type="entry name" value="Rab21"/>
</dbReference>
<evidence type="ECO:0000313" key="11">
    <source>
        <dbReference type="EMBL" id="JAV47918.1"/>
    </source>
</evidence>
<dbReference type="SMART" id="SM00173">
    <property type="entry name" value="RAS"/>
    <property type="match status" value="1"/>
</dbReference>
<sequence>MAAAASGSRSFSFKVVLLGEGCVGKTSLVLRYVENIFNDKHVTTLQASFVNKKLNIAGKRVNLAIWDTAGQERFHALGPIYYRDSNGAILVYDIADEDSFQKVKNWVKELRKMLGNDVCLCIAGNKVDLEKNRAVPADEAEAYAASVGAKHFLTSAKFNRGIEELFLDLSKRMIEVAESNDEHRASSLGRGGTQRRNVVIVDEEPQQQKNGCCGG</sequence>
<name>A0A1W7R9V9_9SCOR</name>
<evidence type="ECO:0000256" key="9">
    <source>
        <dbReference type="ARBA" id="ARBA00023289"/>
    </source>
</evidence>
<keyword evidence="4" id="KW-0547">Nucleotide-binding</keyword>
<dbReference type="PROSITE" id="PS51420">
    <property type="entry name" value="RHO"/>
    <property type="match status" value="1"/>
</dbReference>
<evidence type="ECO:0000256" key="1">
    <source>
        <dbReference type="ARBA" id="ARBA00006270"/>
    </source>
</evidence>
<keyword evidence="6" id="KW-0342">GTP-binding</keyword>
<dbReference type="GO" id="GO:0012505">
    <property type="term" value="C:endomembrane system"/>
    <property type="evidence" value="ECO:0007669"/>
    <property type="project" value="UniProtKB-SubCell"/>
</dbReference>
<dbReference type="InterPro" id="IPR027417">
    <property type="entry name" value="P-loop_NTPase"/>
</dbReference>
<dbReference type="SMART" id="SM00174">
    <property type="entry name" value="RHO"/>
    <property type="match status" value="1"/>
</dbReference>
<dbReference type="InterPro" id="IPR001806">
    <property type="entry name" value="Small_GTPase"/>
</dbReference>
<dbReference type="PRINTS" id="PR00449">
    <property type="entry name" value="RASTRNSFRMNG"/>
</dbReference>
<dbReference type="CDD" id="cd04123">
    <property type="entry name" value="Rab21"/>
    <property type="match status" value="1"/>
</dbReference>
<dbReference type="SUPFAM" id="SSF52540">
    <property type="entry name" value="P-loop containing nucleoside triphosphate hydrolases"/>
    <property type="match status" value="1"/>
</dbReference>
<keyword evidence="3" id="KW-0813">Transport</keyword>
<dbReference type="PROSITE" id="PS51421">
    <property type="entry name" value="RAS"/>
    <property type="match status" value="1"/>
</dbReference>
<dbReference type="GO" id="GO:0032482">
    <property type="term" value="P:Rab protein signal transduction"/>
    <property type="evidence" value="ECO:0007669"/>
    <property type="project" value="InterPro"/>
</dbReference>
<dbReference type="SMART" id="SM00175">
    <property type="entry name" value="RAB"/>
    <property type="match status" value="1"/>
</dbReference>
<comment type="similarity">
    <text evidence="1">Belongs to the small GTPase superfamily. Rab family.</text>
</comment>
<dbReference type="Gene3D" id="3.40.50.300">
    <property type="entry name" value="P-loop containing nucleotide triphosphate hydrolases"/>
    <property type="match status" value="1"/>
</dbReference>
<dbReference type="AlphaFoldDB" id="A0A1W7R9V9"/>
<protein>
    <recommendedName>
        <fullName evidence="2">Ras-related protein Rab-21</fullName>
    </recommendedName>
</protein>
<dbReference type="PROSITE" id="PS51419">
    <property type="entry name" value="RAB"/>
    <property type="match status" value="1"/>
</dbReference>
<evidence type="ECO:0000256" key="3">
    <source>
        <dbReference type="ARBA" id="ARBA00022448"/>
    </source>
</evidence>
<dbReference type="EMBL" id="GFAH01000471">
    <property type="protein sequence ID" value="JAV47918.1"/>
    <property type="molecule type" value="Transcribed_RNA"/>
</dbReference>
<keyword evidence="7" id="KW-0472">Membrane</keyword>